<feature type="coiled-coil region" evidence="1">
    <location>
        <begin position="213"/>
        <end position="270"/>
    </location>
</feature>
<name>A0A6C0ET13_9ZZZZ</name>
<proteinExistence type="predicted"/>
<accession>A0A6C0ET13</accession>
<sequence length="358" mass="41518">MKKYNIEGNIDFYSELYKSLDTEESNQKTDEDNNKCLITNEQLQDKYVEMLCGHKFNYLPLYKDLINHKRKFNNLESSSSTLKQNEIRCPYCRKKQAYLLPYYEELGVEKVKGVNFNDGTYTSNYPSSYSDSYYKPCEYLLENPNFNPELPTIELTNDTINNYNMNCKHFKCNKYGTQINYNNIKKIKIYNDTKYYCWIHKKAQIQKYKQDIIDKAKEEAKQAKLLAKEQAKQSKLLAKEDAKQAKLLAKEEAKQAKLLAKEEAKQAKLLSKSKYTTNKLDKLLYIKTQILDQQNVVLGPSIIDNSGNNIDSNTSINKCIQIIKSGPKKGEKCGCNISDKDTMLCKRHNKSVSTNSID</sequence>
<reference evidence="2" key="1">
    <citation type="journal article" date="2020" name="Nature">
        <title>Giant virus diversity and host interactions through global metagenomics.</title>
        <authorList>
            <person name="Schulz F."/>
            <person name="Roux S."/>
            <person name="Paez-Espino D."/>
            <person name="Jungbluth S."/>
            <person name="Walsh D.A."/>
            <person name="Denef V.J."/>
            <person name="McMahon K.D."/>
            <person name="Konstantinidis K.T."/>
            <person name="Eloe-Fadrosh E.A."/>
            <person name="Kyrpides N.C."/>
            <person name="Woyke T."/>
        </authorList>
    </citation>
    <scope>NUCLEOTIDE SEQUENCE</scope>
    <source>
        <strain evidence="2">GVMAG-M-3300009155-2</strain>
    </source>
</reference>
<dbReference type="EMBL" id="MN738921">
    <property type="protein sequence ID" value="QHT31469.1"/>
    <property type="molecule type" value="Genomic_DNA"/>
</dbReference>
<evidence type="ECO:0000313" key="2">
    <source>
        <dbReference type="EMBL" id="QHT31469.1"/>
    </source>
</evidence>
<protein>
    <submittedName>
        <fullName evidence="2">Uncharacterized protein</fullName>
    </submittedName>
</protein>
<dbReference type="AlphaFoldDB" id="A0A6C0ET13"/>
<organism evidence="2">
    <name type="scientific">viral metagenome</name>
    <dbReference type="NCBI Taxonomy" id="1070528"/>
    <lineage>
        <taxon>unclassified sequences</taxon>
        <taxon>metagenomes</taxon>
        <taxon>organismal metagenomes</taxon>
    </lineage>
</organism>
<evidence type="ECO:0000256" key="1">
    <source>
        <dbReference type="SAM" id="Coils"/>
    </source>
</evidence>
<keyword evidence="1" id="KW-0175">Coiled coil</keyword>